<comment type="similarity">
    <text evidence="2">Belongs to the MGMT family.</text>
</comment>
<dbReference type="Pfam" id="PF01035">
    <property type="entry name" value="DNA_binding_1"/>
    <property type="match status" value="1"/>
</dbReference>
<keyword evidence="6" id="KW-0227">DNA damage</keyword>
<dbReference type="EC" id="2.1.1.63" evidence="3"/>
<dbReference type="GO" id="GO:0003908">
    <property type="term" value="F:methylated-DNA-[protein]-cysteine S-methyltransferase activity"/>
    <property type="evidence" value="ECO:0007669"/>
    <property type="project" value="UniProtKB-EC"/>
</dbReference>
<comment type="catalytic activity">
    <reaction evidence="1">
        <text>a 4-O-methyl-thymidine in DNA + L-cysteinyl-[protein] = a thymidine in DNA + S-methyl-L-cysteinyl-[protein]</text>
        <dbReference type="Rhea" id="RHEA:53428"/>
        <dbReference type="Rhea" id="RHEA-COMP:10131"/>
        <dbReference type="Rhea" id="RHEA-COMP:10132"/>
        <dbReference type="Rhea" id="RHEA-COMP:13555"/>
        <dbReference type="Rhea" id="RHEA-COMP:13556"/>
        <dbReference type="ChEBI" id="CHEBI:29950"/>
        <dbReference type="ChEBI" id="CHEBI:82612"/>
        <dbReference type="ChEBI" id="CHEBI:137386"/>
        <dbReference type="ChEBI" id="CHEBI:137387"/>
        <dbReference type="EC" id="2.1.1.63"/>
    </reaction>
</comment>
<evidence type="ECO:0000256" key="1">
    <source>
        <dbReference type="ARBA" id="ARBA00001286"/>
    </source>
</evidence>
<dbReference type="OrthoDB" id="9802228at2"/>
<keyword evidence="7" id="KW-0234">DNA repair</keyword>
<evidence type="ECO:0000313" key="11">
    <source>
        <dbReference type="EMBL" id="SEG07194.1"/>
    </source>
</evidence>
<protein>
    <recommendedName>
        <fullName evidence="3">methylated-DNA--[protein]-cysteine S-methyltransferase</fullName>
        <ecNumber evidence="3">2.1.1.63</ecNumber>
    </recommendedName>
</protein>
<keyword evidence="5 11" id="KW-0808">Transferase</keyword>
<sequence>MDGTVAFGAVDTPLGRMLVAVTGSGVMSVDFHDSPAARARVAERSGLTPVDDPGRAGAATEGLAAYFAGRSREFGLPVDWRLTSRVQRRVLQTLYETVPYGKVLTYGELGDRSGIGVPARAIGQVMGANPIPVIVPCHRVVAGNGLGGYSGGSGVEIKRWLLTLEGALPATFDWDPERGP</sequence>
<dbReference type="PANTHER" id="PTHR10815">
    <property type="entry name" value="METHYLATED-DNA--PROTEIN-CYSTEINE METHYLTRANSFERASE"/>
    <property type="match status" value="1"/>
</dbReference>
<organism evidence="11 12">
    <name type="scientific">Thermomonospora echinospora</name>
    <dbReference type="NCBI Taxonomy" id="1992"/>
    <lineage>
        <taxon>Bacteria</taxon>
        <taxon>Bacillati</taxon>
        <taxon>Actinomycetota</taxon>
        <taxon>Actinomycetes</taxon>
        <taxon>Streptosporangiales</taxon>
        <taxon>Thermomonosporaceae</taxon>
        <taxon>Thermomonospora</taxon>
    </lineage>
</organism>
<dbReference type="InterPro" id="IPR036388">
    <property type="entry name" value="WH-like_DNA-bd_sf"/>
</dbReference>
<evidence type="ECO:0000259" key="9">
    <source>
        <dbReference type="Pfam" id="PF01035"/>
    </source>
</evidence>
<feature type="domain" description="Methylated-DNA-[protein]-cysteine S-methyltransferase DNA binding" evidence="9">
    <location>
        <begin position="86"/>
        <end position="167"/>
    </location>
</feature>
<dbReference type="NCBIfam" id="TIGR00589">
    <property type="entry name" value="ogt"/>
    <property type="match status" value="1"/>
</dbReference>
<evidence type="ECO:0000256" key="6">
    <source>
        <dbReference type="ARBA" id="ARBA00022763"/>
    </source>
</evidence>
<dbReference type="InterPro" id="IPR036217">
    <property type="entry name" value="MethylDNA_cys_MeTrfase_DNAb"/>
</dbReference>
<dbReference type="SUPFAM" id="SSF46767">
    <property type="entry name" value="Methylated DNA-protein cysteine methyltransferase, C-terminal domain"/>
    <property type="match status" value="1"/>
</dbReference>
<dbReference type="RefSeq" id="WP_103937076.1">
    <property type="nucleotide sequence ID" value="NZ_FNVO01000003.1"/>
</dbReference>
<dbReference type="InterPro" id="IPR008332">
    <property type="entry name" value="MethylG_MeTrfase_N"/>
</dbReference>
<keyword evidence="12" id="KW-1185">Reference proteome</keyword>
<dbReference type="PROSITE" id="PS00374">
    <property type="entry name" value="MGMT"/>
    <property type="match status" value="1"/>
</dbReference>
<dbReference type="GO" id="GO:0006281">
    <property type="term" value="P:DNA repair"/>
    <property type="evidence" value="ECO:0007669"/>
    <property type="project" value="UniProtKB-KW"/>
</dbReference>
<evidence type="ECO:0000259" key="10">
    <source>
        <dbReference type="Pfam" id="PF02870"/>
    </source>
</evidence>
<evidence type="ECO:0000256" key="4">
    <source>
        <dbReference type="ARBA" id="ARBA00022603"/>
    </source>
</evidence>
<dbReference type="EMBL" id="FNVO01000003">
    <property type="protein sequence ID" value="SEG07194.1"/>
    <property type="molecule type" value="Genomic_DNA"/>
</dbReference>
<dbReference type="InterPro" id="IPR001497">
    <property type="entry name" value="MethylDNA_cys_MeTrfase_AS"/>
</dbReference>
<accession>A0A1H5X605</accession>
<evidence type="ECO:0000256" key="3">
    <source>
        <dbReference type="ARBA" id="ARBA00011918"/>
    </source>
</evidence>
<comment type="catalytic activity">
    <reaction evidence="8">
        <text>a 6-O-methyl-2'-deoxyguanosine in DNA + L-cysteinyl-[protein] = S-methyl-L-cysteinyl-[protein] + a 2'-deoxyguanosine in DNA</text>
        <dbReference type="Rhea" id="RHEA:24000"/>
        <dbReference type="Rhea" id="RHEA-COMP:10131"/>
        <dbReference type="Rhea" id="RHEA-COMP:10132"/>
        <dbReference type="Rhea" id="RHEA-COMP:11367"/>
        <dbReference type="Rhea" id="RHEA-COMP:11368"/>
        <dbReference type="ChEBI" id="CHEBI:29950"/>
        <dbReference type="ChEBI" id="CHEBI:82612"/>
        <dbReference type="ChEBI" id="CHEBI:85445"/>
        <dbReference type="ChEBI" id="CHEBI:85448"/>
        <dbReference type="EC" id="2.1.1.63"/>
    </reaction>
</comment>
<dbReference type="InterPro" id="IPR014048">
    <property type="entry name" value="MethylDNA_cys_MeTrfase_DNA-bd"/>
</dbReference>
<feature type="domain" description="Methylguanine DNA methyltransferase ribonuclease-like" evidence="10">
    <location>
        <begin position="8"/>
        <end position="79"/>
    </location>
</feature>
<dbReference type="Gene3D" id="1.10.10.10">
    <property type="entry name" value="Winged helix-like DNA-binding domain superfamily/Winged helix DNA-binding domain"/>
    <property type="match status" value="1"/>
</dbReference>
<evidence type="ECO:0000313" key="12">
    <source>
        <dbReference type="Proteomes" id="UP000236723"/>
    </source>
</evidence>
<dbReference type="CDD" id="cd06445">
    <property type="entry name" value="ATase"/>
    <property type="match status" value="1"/>
</dbReference>
<evidence type="ECO:0000256" key="7">
    <source>
        <dbReference type="ARBA" id="ARBA00023204"/>
    </source>
</evidence>
<dbReference type="InterPro" id="IPR036631">
    <property type="entry name" value="MGMT_N_sf"/>
</dbReference>
<reference evidence="12" key="1">
    <citation type="submission" date="2016-10" db="EMBL/GenBank/DDBJ databases">
        <authorList>
            <person name="Varghese N."/>
            <person name="Submissions S."/>
        </authorList>
    </citation>
    <scope>NUCLEOTIDE SEQUENCE [LARGE SCALE GENOMIC DNA]</scope>
    <source>
        <strain evidence="12">DSM 43163</strain>
    </source>
</reference>
<evidence type="ECO:0000256" key="2">
    <source>
        <dbReference type="ARBA" id="ARBA00008711"/>
    </source>
</evidence>
<dbReference type="GO" id="GO:0032259">
    <property type="term" value="P:methylation"/>
    <property type="evidence" value="ECO:0007669"/>
    <property type="project" value="UniProtKB-KW"/>
</dbReference>
<dbReference type="FunFam" id="1.10.10.10:FF:000214">
    <property type="entry name" value="Methylated-DNA--protein-cysteine methyltransferase"/>
    <property type="match status" value="1"/>
</dbReference>
<dbReference type="Pfam" id="PF02870">
    <property type="entry name" value="Methyltransf_1N"/>
    <property type="match status" value="1"/>
</dbReference>
<dbReference type="AlphaFoldDB" id="A0A1H5X605"/>
<evidence type="ECO:0000256" key="5">
    <source>
        <dbReference type="ARBA" id="ARBA00022679"/>
    </source>
</evidence>
<name>A0A1H5X605_9ACTN</name>
<proteinExistence type="inferred from homology"/>
<dbReference type="Gene3D" id="3.30.160.70">
    <property type="entry name" value="Methylated DNA-protein cysteine methyltransferase domain"/>
    <property type="match status" value="1"/>
</dbReference>
<keyword evidence="4 11" id="KW-0489">Methyltransferase</keyword>
<gene>
    <name evidence="11" type="ORF">SAMN04489712_103104</name>
</gene>
<dbReference type="Proteomes" id="UP000236723">
    <property type="component" value="Unassembled WGS sequence"/>
</dbReference>
<dbReference type="SUPFAM" id="SSF53155">
    <property type="entry name" value="Methylated DNA-protein cysteine methyltransferase domain"/>
    <property type="match status" value="1"/>
</dbReference>
<evidence type="ECO:0000256" key="8">
    <source>
        <dbReference type="ARBA" id="ARBA00049348"/>
    </source>
</evidence>
<dbReference type="PANTHER" id="PTHR10815:SF13">
    <property type="entry name" value="METHYLATED-DNA--PROTEIN-CYSTEINE METHYLTRANSFERASE"/>
    <property type="match status" value="1"/>
</dbReference>